<comment type="caution">
    <text evidence="1">The sequence shown here is derived from an EMBL/GenBank/DDBJ whole genome shotgun (WGS) entry which is preliminary data.</text>
</comment>
<name>A0ABQ0Y5E6_STAGA</name>
<evidence type="ECO:0000313" key="2">
    <source>
        <dbReference type="Proteomes" id="UP000321057"/>
    </source>
</evidence>
<proteinExistence type="predicted"/>
<reference evidence="1 2" key="1">
    <citation type="submission" date="2019-07" db="EMBL/GenBank/DDBJ databases">
        <title>Whole genome shotgun sequence of Staphylococcus gallinarum NBRC 109767.</title>
        <authorList>
            <person name="Hosoyama A."/>
            <person name="Uohara A."/>
            <person name="Ohji S."/>
            <person name="Ichikawa N."/>
        </authorList>
    </citation>
    <scope>NUCLEOTIDE SEQUENCE [LARGE SCALE GENOMIC DNA]</scope>
    <source>
        <strain evidence="1 2">NBRC 109767</strain>
    </source>
</reference>
<protein>
    <submittedName>
        <fullName evidence="1">Uncharacterized protein</fullName>
    </submittedName>
</protein>
<dbReference type="Proteomes" id="UP000321057">
    <property type="component" value="Unassembled WGS sequence"/>
</dbReference>
<keyword evidence="2" id="KW-1185">Reference proteome</keyword>
<evidence type="ECO:0000313" key="1">
    <source>
        <dbReference type="EMBL" id="GEQ06627.1"/>
    </source>
</evidence>
<organism evidence="1 2">
    <name type="scientific">Staphylococcus gallinarum</name>
    <dbReference type="NCBI Taxonomy" id="1293"/>
    <lineage>
        <taxon>Bacteria</taxon>
        <taxon>Bacillati</taxon>
        <taxon>Bacillota</taxon>
        <taxon>Bacilli</taxon>
        <taxon>Bacillales</taxon>
        <taxon>Staphylococcaceae</taxon>
        <taxon>Staphylococcus</taxon>
    </lineage>
</organism>
<accession>A0ABQ0Y5E6</accession>
<sequence>MIKKSKLSKVFSNGNLINVLGPTNLGDIDEFFGLNIYITPRIISFNVLISKYCTCTFEKTVKDSAFI</sequence>
<gene>
    <name evidence="1" type="ORF">SGA02_24550</name>
</gene>
<dbReference type="EMBL" id="BKAX01000007">
    <property type="protein sequence ID" value="GEQ06627.1"/>
    <property type="molecule type" value="Genomic_DNA"/>
</dbReference>